<evidence type="ECO:0000256" key="6">
    <source>
        <dbReference type="ARBA" id="ARBA00022692"/>
    </source>
</evidence>
<dbReference type="GO" id="GO:0051301">
    <property type="term" value="P:cell division"/>
    <property type="evidence" value="ECO:0007669"/>
    <property type="project" value="UniProtKB-KW"/>
</dbReference>
<feature type="transmembrane region" description="Helical" evidence="11">
    <location>
        <begin position="226"/>
        <end position="249"/>
    </location>
</feature>
<sequence>MATTLYRIIKYGIQSFLRHGWLSIATIAVIMLALFVFLNLILFNMMAKNAINILRDKIDINVYFNNNVSEDDILKVKRSVESLAEVKNVQYVSRSEALSVFQKRHQDDDTIVQALEVLEENPLSASLNIKANDPSDYPIISAYLNNENLAGLVDQVTYNQNKLVINRLATIVNTFQTVGIALTVILTIISILVALNTIMLTIYSTRDEIGIMRLVGAPNKFIRGPYIVQGMIYGIIAAFLSILLIAPLISIASPYIKVLMPETDIQQYFYGHLFILLLYQLIFGIAIGALSSIIAVRKYMKI</sequence>
<comment type="subcellular location">
    <subcellularLocation>
        <location evidence="1">Cell membrane</location>
        <topology evidence="1">Multi-pass membrane protein</topology>
    </subcellularLocation>
</comment>
<evidence type="ECO:0000256" key="8">
    <source>
        <dbReference type="ARBA" id="ARBA00023136"/>
    </source>
</evidence>
<dbReference type="STRING" id="1798404.A3B92_02615"/>
<evidence type="ECO:0000256" key="4">
    <source>
        <dbReference type="ARBA" id="ARBA00022475"/>
    </source>
</evidence>
<dbReference type="Pfam" id="PF02687">
    <property type="entry name" value="FtsX"/>
    <property type="match status" value="1"/>
</dbReference>
<name>A0A1G1ZIZ7_9BACT</name>
<evidence type="ECO:0000256" key="10">
    <source>
        <dbReference type="PIRNR" id="PIRNR003097"/>
    </source>
</evidence>
<proteinExistence type="inferred from homology"/>
<keyword evidence="5 10" id="KW-0132">Cell division</keyword>
<feature type="domain" description="FtsX extracellular" evidence="13">
    <location>
        <begin position="59"/>
        <end position="146"/>
    </location>
</feature>
<dbReference type="GO" id="GO:0005886">
    <property type="term" value="C:plasma membrane"/>
    <property type="evidence" value="ECO:0007669"/>
    <property type="project" value="UniProtKB-SubCell"/>
</dbReference>
<reference evidence="14 15" key="1">
    <citation type="journal article" date="2016" name="Nat. Commun.">
        <title>Thousands of microbial genomes shed light on interconnected biogeochemical processes in an aquifer system.</title>
        <authorList>
            <person name="Anantharaman K."/>
            <person name="Brown C.T."/>
            <person name="Hug L.A."/>
            <person name="Sharon I."/>
            <person name="Castelle C.J."/>
            <person name="Probst A.J."/>
            <person name="Thomas B.C."/>
            <person name="Singh A."/>
            <person name="Wilkins M.J."/>
            <person name="Karaoz U."/>
            <person name="Brodie E.L."/>
            <person name="Williams K.H."/>
            <person name="Hubbard S.S."/>
            <person name="Banfield J.F."/>
        </authorList>
    </citation>
    <scope>NUCLEOTIDE SEQUENCE [LARGE SCALE GENOMIC DNA]</scope>
</reference>
<evidence type="ECO:0000256" key="7">
    <source>
        <dbReference type="ARBA" id="ARBA00022989"/>
    </source>
</evidence>
<dbReference type="AlphaFoldDB" id="A0A1G1ZIZ7"/>
<keyword evidence="9 10" id="KW-0131">Cell cycle</keyword>
<dbReference type="PANTHER" id="PTHR47755">
    <property type="entry name" value="CELL DIVISION PROTEIN FTSX"/>
    <property type="match status" value="1"/>
</dbReference>
<feature type="transmembrane region" description="Helical" evidence="11">
    <location>
        <begin position="269"/>
        <end position="296"/>
    </location>
</feature>
<dbReference type="InterPro" id="IPR004513">
    <property type="entry name" value="FtsX"/>
</dbReference>
<dbReference type="Proteomes" id="UP000177960">
    <property type="component" value="Unassembled WGS sequence"/>
</dbReference>
<evidence type="ECO:0000259" key="13">
    <source>
        <dbReference type="Pfam" id="PF18075"/>
    </source>
</evidence>
<feature type="domain" description="ABC3 transporter permease C-terminal" evidence="12">
    <location>
        <begin position="181"/>
        <end position="302"/>
    </location>
</feature>
<dbReference type="PANTHER" id="PTHR47755:SF1">
    <property type="entry name" value="CELL DIVISION PROTEIN FTSX"/>
    <property type="match status" value="1"/>
</dbReference>
<dbReference type="Pfam" id="PF18075">
    <property type="entry name" value="FtsX_ECD"/>
    <property type="match status" value="1"/>
</dbReference>
<dbReference type="Gene3D" id="3.30.70.3040">
    <property type="match status" value="1"/>
</dbReference>
<keyword evidence="8 10" id="KW-0472">Membrane</keyword>
<dbReference type="InterPro" id="IPR003838">
    <property type="entry name" value="ABC3_permease_C"/>
</dbReference>
<keyword evidence="7 11" id="KW-1133">Transmembrane helix</keyword>
<evidence type="ECO:0000256" key="2">
    <source>
        <dbReference type="ARBA" id="ARBA00007379"/>
    </source>
</evidence>
<gene>
    <name evidence="14" type="ORF">A3B92_02615</name>
</gene>
<evidence type="ECO:0000256" key="3">
    <source>
        <dbReference type="ARBA" id="ARBA00021907"/>
    </source>
</evidence>
<evidence type="ECO:0000256" key="9">
    <source>
        <dbReference type="ARBA" id="ARBA00023306"/>
    </source>
</evidence>
<accession>A0A1G1ZIZ7</accession>
<keyword evidence="6 11" id="KW-0812">Transmembrane</keyword>
<dbReference type="InterPro" id="IPR040690">
    <property type="entry name" value="FtsX_ECD"/>
</dbReference>
<feature type="transmembrane region" description="Helical" evidence="11">
    <location>
        <begin position="180"/>
        <end position="205"/>
    </location>
</feature>
<protein>
    <recommendedName>
        <fullName evidence="3 10">Cell division protein FtsX</fullName>
    </recommendedName>
</protein>
<comment type="caution">
    <text evidence="14">The sequence shown here is derived from an EMBL/GenBank/DDBJ whole genome shotgun (WGS) entry which is preliminary data.</text>
</comment>
<evidence type="ECO:0000256" key="11">
    <source>
        <dbReference type="SAM" id="Phobius"/>
    </source>
</evidence>
<keyword evidence="4 10" id="KW-1003">Cell membrane</keyword>
<evidence type="ECO:0000256" key="1">
    <source>
        <dbReference type="ARBA" id="ARBA00004651"/>
    </source>
</evidence>
<feature type="transmembrane region" description="Helical" evidence="11">
    <location>
        <begin position="21"/>
        <end position="43"/>
    </location>
</feature>
<dbReference type="PIRSF" id="PIRSF003097">
    <property type="entry name" value="FtsX"/>
    <property type="match status" value="1"/>
</dbReference>
<dbReference type="EMBL" id="MHJG01000003">
    <property type="protein sequence ID" value="OGY64399.1"/>
    <property type="molecule type" value="Genomic_DNA"/>
</dbReference>
<evidence type="ECO:0000313" key="14">
    <source>
        <dbReference type="EMBL" id="OGY64399.1"/>
    </source>
</evidence>
<organism evidence="14 15">
    <name type="scientific">Candidatus Harrisonbacteria bacterium RIFCSPHIGHO2_02_FULL_42_16</name>
    <dbReference type="NCBI Taxonomy" id="1798404"/>
    <lineage>
        <taxon>Bacteria</taxon>
        <taxon>Candidatus Harrisoniibacteriota</taxon>
    </lineage>
</organism>
<evidence type="ECO:0000313" key="15">
    <source>
        <dbReference type="Proteomes" id="UP000177960"/>
    </source>
</evidence>
<evidence type="ECO:0000256" key="5">
    <source>
        <dbReference type="ARBA" id="ARBA00022618"/>
    </source>
</evidence>
<evidence type="ECO:0000259" key="12">
    <source>
        <dbReference type="Pfam" id="PF02687"/>
    </source>
</evidence>
<comment type="similarity">
    <text evidence="2 10">Belongs to the ABC-4 integral membrane protein family. FtsX subfamily.</text>
</comment>